<keyword evidence="5" id="KW-0521">NADP</keyword>
<evidence type="ECO:0000256" key="5">
    <source>
        <dbReference type="ARBA" id="ARBA00022857"/>
    </source>
</evidence>
<gene>
    <name evidence="8" type="ORF">ACJMK2_007992</name>
</gene>
<evidence type="ECO:0000256" key="1">
    <source>
        <dbReference type="ARBA" id="ARBA00010995"/>
    </source>
</evidence>
<comment type="similarity">
    <text evidence="1">Belongs to the NAD kinase family.</text>
</comment>
<dbReference type="AlphaFoldDB" id="A0ABD3VLE5"/>
<dbReference type="GO" id="GO:0003951">
    <property type="term" value="F:NAD+ kinase activity"/>
    <property type="evidence" value="ECO:0007669"/>
    <property type="project" value="UniProtKB-EC"/>
</dbReference>
<evidence type="ECO:0000256" key="3">
    <source>
        <dbReference type="ARBA" id="ARBA00022679"/>
    </source>
</evidence>
<dbReference type="Pfam" id="PF20143">
    <property type="entry name" value="NAD_kinase_C"/>
    <property type="match status" value="1"/>
</dbReference>
<dbReference type="EMBL" id="JBJQND010000011">
    <property type="protein sequence ID" value="KAL3861986.1"/>
    <property type="molecule type" value="Genomic_DNA"/>
</dbReference>
<protein>
    <recommendedName>
        <fullName evidence="2">NAD(+) kinase</fullName>
        <ecNumber evidence="2">2.7.1.23</ecNumber>
    </recommendedName>
</protein>
<keyword evidence="9" id="KW-1185">Reference proteome</keyword>
<dbReference type="Proteomes" id="UP001634394">
    <property type="component" value="Unassembled WGS sequence"/>
</dbReference>
<dbReference type="FunFam" id="2.60.200.30:FF:000003">
    <property type="entry name" value="NAD kinase b"/>
    <property type="match status" value="1"/>
</dbReference>
<dbReference type="InterPro" id="IPR016064">
    <property type="entry name" value="NAD/diacylglycerol_kinase_sf"/>
</dbReference>
<feature type="compositionally biased region" description="Low complexity" evidence="7">
    <location>
        <begin position="442"/>
        <end position="456"/>
    </location>
</feature>
<evidence type="ECO:0000256" key="4">
    <source>
        <dbReference type="ARBA" id="ARBA00022777"/>
    </source>
</evidence>
<dbReference type="EC" id="2.7.1.23" evidence="2"/>
<dbReference type="InterPro" id="IPR017438">
    <property type="entry name" value="ATP-NAD_kinase_N"/>
</dbReference>
<dbReference type="PANTHER" id="PTHR20275">
    <property type="entry name" value="NAD KINASE"/>
    <property type="match status" value="1"/>
</dbReference>
<proteinExistence type="inferred from homology"/>
<dbReference type="HAMAP" id="MF_00361">
    <property type="entry name" value="NAD_kinase"/>
    <property type="match status" value="1"/>
</dbReference>
<keyword evidence="4" id="KW-0418">Kinase</keyword>
<dbReference type="InterPro" id="IPR017437">
    <property type="entry name" value="ATP-NAD_kinase_PpnK-typ_C"/>
</dbReference>
<reference evidence="8 9" key="1">
    <citation type="submission" date="2024-11" db="EMBL/GenBank/DDBJ databases">
        <title>Chromosome-level genome assembly of the freshwater bivalve Anodonta woodiana.</title>
        <authorList>
            <person name="Chen X."/>
        </authorList>
    </citation>
    <scope>NUCLEOTIDE SEQUENCE [LARGE SCALE GENOMIC DNA]</scope>
    <source>
        <strain evidence="8">MN2024</strain>
        <tissue evidence="8">Gills</tissue>
    </source>
</reference>
<dbReference type="Gene3D" id="3.40.50.10330">
    <property type="entry name" value="Probable inorganic polyphosphate/atp-NAD kinase, domain 1"/>
    <property type="match status" value="1"/>
</dbReference>
<feature type="region of interest" description="Disordered" evidence="7">
    <location>
        <begin position="441"/>
        <end position="463"/>
    </location>
</feature>
<organism evidence="8 9">
    <name type="scientific">Sinanodonta woodiana</name>
    <name type="common">Chinese pond mussel</name>
    <name type="synonym">Anodonta woodiana</name>
    <dbReference type="NCBI Taxonomy" id="1069815"/>
    <lineage>
        <taxon>Eukaryota</taxon>
        <taxon>Metazoa</taxon>
        <taxon>Spiralia</taxon>
        <taxon>Lophotrochozoa</taxon>
        <taxon>Mollusca</taxon>
        <taxon>Bivalvia</taxon>
        <taxon>Autobranchia</taxon>
        <taxon>Heteroconchia</taxon>
        <taxon>Palaeoheterodonta</taxon>
        <taxon>Unionida</taxon>
        <taxon>Unionoidea</taxon>
        <taxon>Unionidae</taxon>
        <taxon>Unioninae</taxon>
        <taxon>Sinanodonta</taxon>
    </lineage>
</organism>
<keyword evidence="6" id="KW-0520">NAD</keyword>
<dbReference type="Pfam" id="PF01513">
    <property type="entry name" value="NAD_kinase"/>
    <property type="match status" value="1"/>
</dbReference>
<dbReference type="InterPro" id="IPR002504">
    <property type="entry name" value="NADK"/>
</dbReference>
<dbReference type="Gene3D" id="2.60.200.30">
    <property type="entry name" value="Probable inorganic polyphosphate/atp-NAD kinase, domain 2"/>
    <property type="match status" value="1"/>
</dbReference>
<evidence type="ECO:0000256" key="2">
    <source>
        <dbReference type="ARBA" id="ARBA00012120"/>
    </source>
</evidence>
<accession>A0ABD3VLE5</accession>
<dbReference type="PANTHER" id="PTHR20275:SF0">
    <property type="entry name" value="NAD KINASE"/>
    <property type="match status" value="1"/>
</dbReference>
<evidence type="ECO:0000256" key="7">
    <source>
        <dbReference type="SAM" id="MobiDB-lite"/>
    </source>
</evidence>
<evidence type="ECO:0000313" key="8">
    <source>
        <dbReference type="EMBL" id="KAL3861986.1"/>
    </source>
</evidence>
<keyword evidence="3" id="KW-0808">Transferase</keyword>
<evidence type="ECO:0000256" key="6">
    <source>
        <dbReference type="ARBA" id="ARBA00023027"/>
    </source>
</evidence>
<sequence length="463" mass="51237">MSHRNRSVSERYLSDFDCAMKSAGGSDPNINGLINHCYSNQLNLQQAEESDDTFSNHENHAVSFCSNIRNRRARSLYGVSPNCKFGPKGSLQNLDGTVLTIPDPASQKLKWHKPPLSVLVVKKIQDDAVLGPFKELIIWLIEVRNMIVFLEASVLKDGHLTMTKDSNFEKFREQLQTFKEGTDDLTGKIDFIICLGGDGTLLHASSLFQQSCPPVMAFHMGSLGFLTPFKIENFQEQITDVLEGNATLLLRYRLKCDIITKDTACDKKVHVNNTVRSCSETRTQFLVLNEVVVDRGNSSFLSNVDLFIEGMHVTTIQGDGIIISTPTGSTAYAVAAGASMVHPNVPAIMITPICPHSLSFRPIVVPAGVEIKIMLSPEARSSAMVSFDGRNRQEINLGDSVRITTAQYPLPAVCAKDQIVDWFNRLAECLHWNIRKPQHQLDTTSSASSVKSVDSTEQNHVNS</sequence>
<comment type="caution">
    <text evidence="8">The sequence shown here is derived from an EMBL/GenBank/DDBJ whole genome shotgun (WGS) entry which is preliminary data.</text>
</comment>
<name>A0ABD3VLE5_SINWO</name>
<evidence type="ECO:0000313" key="9">
    <source>
        <dbReference type="Proteomes" id="UP001634394"/>
    </source>
</evidence>
<dbReference type="SUPFAM" id="SSF111331">
    <property type="entry name" value="NAD kinase/diacylglycerol kinase-like"/>
    <property type="match status" value="1"/>
</dbReference>